<comment type="similarity">
    <text evidence="2">Belongs to the JARID1 histone demethylase family.</text>
</comment>
<evidence type="ECO:0000256" key="3">
    <source>
        <dbReference type="ARBA" id="ARBA00022723"/>
    </source>
</evidence>
<evidence type="ECO:0000256" key="6">
    <source>
        <dbReference type="ARBA" id="ARBA00023242"/>
    </source>
</evidence>
<dbReference type="Pfam" id="PF10497">
    <property type="entry name" value="zf-4CXXC_R1"/>
    <property type="match status" value="1"/>
</dbReference>
<evidence type="ECO:0000256" key="1">
    <source>
        <dbReference type="ARBA" id="ARBA00004123"/>
    </source>
</evidence>
<evidence type="ECO:0000313" key="11">
    <source>
        <dbReference type="EMBL" id="KAL1536363.1"/>
    </source>
</evidence>
<proteinExistence type="inferred from homology"/>
<comment type="subcellular location">
    <subcellularLocation>
        <location evidence="1">Nucleus</location>
    </subcellularLocation>
</comment>
<dbReference type="AlphaFoldDB" id="A0ABD1FZK1"/>
<keyword evidence="7" id="KW-0862">Zinc</keyword>
<dbReference type="GO" id="GO:0008270">
    <property type="term" value="F:zinc ion binding"/>
    <property type="evidence" value="ECO:0007669"/>
    <property type="project" value="UniProtKB-KW"/>
</dbReference>
<keyword evidence="12" id="KW-1185">Reference proteome</keyword>
<evidence type="ECO:0000256" key="5">
    <source>
        <dbReference type="ARBA" id="ARBA00023163"/>
    </source>
</evidence>
<name>A0ABD1FZK1_SALDI</name>
<feature type="compositionally biased region" description="Basic and acidic residues" evidence="8">
    <location>
        <begin position="160"/>
        <end position="175"/>
    </location>
</feature>
<dbReference type="SMART" id="SM00558">
    <property type="entry name" value="JmjC"/>
    <property type="match status" value="1"/>
</dbReference>
<feature type="compositionally biased region" description="Basic and acidic residues" evidence="8">
    <location>
        <begin position="233"/>
        <end position="269"/>
    </location>
</feature>
<evidence type="ECO:0000256" key="8">
    <source>
        <dbReference type="SAM" id="MobiDB-lite"/>
    </source>
</evidence>
<evidence type="ECO:0000259" key="10">
    <source>
        <dbReference type="PROSITE" id="PS51184"/>
    </source>
</evidence>
<sequence length="1161" mass="132248">MDLNFPETVGGQASAEMVTGEVLELKYYGGGESDFCGNEDRERVVQVEEKEISKAAEREVRKRASTRTWSLLATEKIMKLNDEVYDWEYDRKRRRKRVSGKIGGTGLGDESEVEDTNVEGQKSENVDSEDTGLGGEGKGVDENIKGQRVKRKRGRKSKVVKCEDAGLGGEGEKNIDGQGVKRRWGGKRKVVKCEVPGLGVEKNAEGQVAKGRPRRKGKVVKSEDSGLRGPSEGNEKSVEDERLQRTMRRTERKNGKREGAGLQGEEKNVEGQSTGGDGRDLFVTVRDDHDNEVDPIGSEKHEENGKKNDRNTCHQCKRNDKGEVVWCTKCWRKRYCLICISKWYPKMQKEDFAEACPVCRDNCNCKDCLRLFGPTKHLKDLTLEFSDETKIQYSKYMLQLLLPFLKRFHAEQLAEKEREAKIHGLPISEIRPQQLNFEKNERIYCDNCKTSIFDLHRSCLKCSYDLCLTCCQELREGRLQGCDKGVSPQYSGHSLGYLHGDDMNADILIKMKPPDGMVEAIITTDLEETNSEWRSAERGIIPCPPTMLGGCGEGILELKCIFPNDWVSNLLLRAEEFNLAQVIGDLNVNFRKCSCSKFLSENVGGSESSDTLRKAASRQDSSDNFLYCPTAKGLLQHDDLKHFQWHWSKGEPVIVSNVLDTTFGLSWEPMVMWRAFRQKTGGKRETLFDVTALNCLDWCEVDINIHKFFKGYSEGRFDDYNWPQILKLKDWPPGNLFEKLLPRHGAEFISCLPFKEYTHPRSGYLNLATKLPEWSLKPDMGPKTYIAYGVAQELGRGDSVTSLHCDMSDAVNVLTHAEEVALDPNQLLTIKELQEKHAEQDKREMDGNAKILDGWEGELLNSENGISRMNRRTCSYDVDESNSRSETKELKACVIGNGNTLDAQSAANAHRETLMLEQKGSAMDDLLEASEAGESGQNEEYVKEEHGYKNTCMHGTVSENFQDPEGAALWDIFRREDIPKLEEYTRKHFKEFRHIFGKYLSQVVHPIHDQTVYLTVEHKRKLKEEYGIEPWTFIQKLGDAVFIPAGCPHQVRNLKSCIKVALDFVSPENIKECVRLTEEFRILPKNHRAKEDKLEVKKIILHAVEEAVKDLEDLSRPNYKGYGLEHGLQIKNFGWPHGAHTHFTNFQEIWFGWLFSFFMGK</sequence>
<feature type="compositionally biased region" description="Basic and acidic residues" evidence="8">
    <location>
        <begin position="297"/>
        <end position="312"/>
    </location>
</feature>
<keyword evidence="7" id="KW-0863">Zinc-finger</keyword>
<keyword evidence="5" id="KW-0804">Transcription</keyword>
<dbReference type="InterPro" id="IPR001841">
    <property type="entry name" value="Znf_RING"/>
</dbReference>
<evidence type="ECO:0000259" key="9">
    <source>
        <dbReference type="PROSITE" id="PS50089"/>
    </source>
</evidence>
<evidence type="ECO:0000256" key="2">
    <source>
        <dbReference type="ARBA" id="ARBA00006801"/>
    </source>
</evidence>
<dbReference type="EMBL" id="JBEAFC010000011">
    <property type="protein sequence ID" value="KAL1536363.1"/>
    <property type="molecule type" value="Genomic_DNA"/>
</dbReference>
<organism evidence="11 12">
    <name type="scientific">Salvia divinorum</name>
    <name type="common">Maria pastora</name>
    <name type="synonym">Diviner's sage</name>
    <dbReference type="NCBI Taxonomy" id="28513"/>
    <lineage>
        <taxon>Eukaryota</taxon>
        <taxon>Viridiplantae</taxon>
        <taxon>Streptophyta</taxon>
        <taxon>Embryophyta</taxon>
        <taxon>Tracheophyta</taxon>
        <taxon>Spermatophyta</taxon>
        <taxon>Magnoliopsida</taxon>
        <taxon>eudicotyledons</taxon>
        <taxon>Gunneridae</taxon>
        <taxon>Pentapetalae</taxon>
        <taxon>asterids</taxon>
        <taxon>lamiids</taxon>
        <taxon>Lamiales</taxon>
        <taxon>Lamiaceae</taxon>
        <taxon>Nepetoideae</taxon>
        <taxon>Mentheae</taxon>
        <taxon>Salviinae</taxon>
        <taxon>Salvia</taxon>
        <taxon>Salvia subgen. Calosphace</taxon>
    </lineage>
</organism>
<dbReference type="GO" id="GO:0005634">
    <property type="term" value="C:nucleus"/>
    <property type="evidence" value="ECO:0007669"/>
    <property type="project" value="UniProtKB-SubCell"/>
</dbReference>
<evidence type="ECO:0000313" key="12">
    <source>
        <dbReference type="Proteomes" id="UP001567538"/>
    </source>
</evidence>
<accession>A0ABD1FZK1</accession>
<protein>
    <submittedName>
        <fullName evidence="11">Lysine-specific demethylase JMJ25-like</fullName>
    </submittedName>
</protein>
<dbReference type="InterPro" id="IPR018866">
    <property type="entry name" value="Znf-4CXXC_R1"/>
</dbReference>
<dbReference type="PROSITE" id="PS50089">
    <property type="entry name" value="ZF_RING_2"/>
    <property type="match status" value="1"/>
</dbReference>
<feature type="domain" description="RING-type" evidence="9">
    <location>
        <begin position="313"/>
        <end position="360"/>
    </location>
</feature>
<keyword evidence="6" id="KW-0539">Nucleus</keyword>
<comment type="caution">
    <text evidence="11">The sequence shown here is derived from an EMBL/GenBank/DDBJ whole genome shotgun (WGS) entry which is preliminary data.</text>
</comment>
<evidence type="ECO:0000256" key="4">
    <source>
        <dbReference type="ARBA" id="ARBA00023015"/>
    </source>
</evidence>
<dbReference type="Gene3D" id="2.60.120.650">
    <property type="entry name" value="Cupin"/>
    <property type="match status" value="1"/>
</dbReference>
<dbReference type="PANTHER" id="PTHR12549">
    <property type="entry name" value="JMJC DOMAIN-CONTAINING HISTONE DEMETHYLATION PROTEIN"/>
    <property type="match status" value="1"/>
</dbReference>
<dbReference type="Pfam" id="PF02373">
    <property type="entry name" value="JmjC"/>
    <property type="match status" value="1"/>
</dbReference>
<keyword evidence="4" id="KW-0805">Transcription regulation</keyword>
<gene>
    <name evidence="11" type="ORF">AAHA92_29030</name>
</gene>
<feature type="compositionally biased region" description="Basic and acidic residues" evidence="8">
    <location>
        <begin position="277"/>
        <end position="289"/>
    </location>
</feature>
<feature type="compositionally biased region" description="Basic residues" evidence="8">
    <location>
        <begin position="180"/>
        <end position="190"/>
    </location>
</feature>
<reference evidence="11 12" key="1">
    <citation type="submission" date="2024-06" db="EMBL/GenBank/DDBJ databases">
        <title>A chromosome level genome sequence of Diviner's sage (Salvia divinorum).</title>
        <authorList>
            <person name="Ford S.A."/>
            <person name="Ro D.-K."/>
            <person name="Ness R.W."/>
            <person name="Phillips M.A."/>
        </authorList>
    </citation>
    <scope>NUCLEOTIDE SEQUENCE [LARGE SCALE GENOMIC DNA]</scope>
    <source>
        <strain evidence="11">SAF-2024a</strain>
        <tissue evidence="11">Leaf</tissue>
    </source>
</reference>
<dbReference type="SUPFAM" id="SSF51197">
    <property type="entry name" value="Clavaminate synthase-like"/>
    <property type="match status" value="1"/>
</dbReference>
<dbReference type="InterPro" id="IPR045109">
    <property type="entry name" value="LSDs-like"/>
</dbReference>
<keyword evidence="3" id="KW-0479">Metal-binding</keyword>
<feature type="domain" description="JmjC" evidence="10">
    <location>
        <begin position="760"/>
        <end position="1081"/>
    </location>
</feature>
<dbReference type="PANTHER" id="PTHR12549:SF11">
    <property type="entry name" value="LYSINE-SPECIFIC DEMETHYLASE JMJ25"/>
    <property type="match status" value="1"/>
</dbReference>
<feature type="region of interest" description="Disordered" evidence="8">
    <location>
        <begin position="98"/>
        <end position="312"/>
    </location>
</feature>
<evidence type="ECO:0000256" key="7">
    <source>
        <dbReference type="PROSITE-ProRule" id="PRU00175"/>
    </source>
</evidence>
<dbReference type="Proteomes" id="UP001567538">
    <property type="component" value="Unassembled WGS sequence"/>
</dbReference>
<dbReference type="InterPro" id="IPR003347">
    <property type="entry name" value="JmjC_dom"/>
</dbReference>
<feature type="compositionally biased region" description="Basic residues" evidence="8">
    <location>
        <begin position="147"/>
        <end position="159"/>
    </location>
</feature>
<dbReference type="PROSITE" id="PS51184">
    <property type="entry name" value="JMJC"/>
    <property type="match status" value="1"/>
</dbReference>